<evidence type="ECO:0000256" key="5">
    <source>
        <dbReference type="ARBA" id="ARBA00022777"/>
    </source>
</evidence>
<dbReference type="GO" id="GO:0005524">
    <property type="term" value="F:ATP binding"/>
    <property type="evidence" value="ECO:0007669"/>
    <property type="project" value="UniProtKB-UniRule"/>
</dbReference>
<dbReference type="InterPro" id="IPR001245">
    <property type="entry name" value="Ser-Thr/Tyr_kinase_cat_dom"/>
</dbReference>
<evidence type="ECO:0000256" key="8">
    <source>
        <dbReference type="ARBA" id="ARBA00023137"/>
    </source>
</evidence>
<dbReference type="EMBL" id="CATQJA010002451">
    <property type="protein sequence ID" value="CAJ0570709.1"/>
    <property type="molecule type" value="Genomic_DNA"/>
</dbReference>
<evidence type="ECO:0000256" key="1">
    <source>
        <dbReference type="ARBA" id="ARBA00004308"/>
    </source>
</evidence>
<dbReference type="GO" id="GO:0004714">
    <property type="term" value="F:transmembrane receptor protein tyrosine kinase activity"/>
    <property type="evidence" value="ECO:0007669"/>
    <property type="project" value="UniProtKB-EC"/>
</dbReference>
<evidence type="ECO:0000256" key="2">
    <source>
        <dbReference type="ARBA" id="ARBA00011902"/>
    </source>
</evidence>
<feature type="domain" description="Protein kinase" evidence="12">
    <location>
        <begin position="456"/>
        <end position="724"/>
    </location>
</feature>
<evidence type="ECO:0000256" key="6">
    <source>
        <dbReference type="ARBA" id="ARBA00022840"/>
    </source>
</evidence>
<dbReference type="GO" id="GO:0061564">
    <property type="term" value="P:axon development"/>
    <property type="evidence" value="ECO:0007669"/>
    <property type="project" value="UniProtKB-ARBA"/>
</dbReference>
<evidence type="ECO:0000256" key="3">
    <source>
        <dbReference type="ARBA" id="ARBA00022679"/>
    </source>
</evidence>
<feature type="region of interest" description="Disordered" evidence="11">
    <location>
        <begin position="1"/>
        <end position="41"/>
    </location>
</feature>
<feature type="domain" description="Protein kinase" evidence="12">
    <location>
        <begin position="162"/>
        <end position="438"/>
    </location>
</feature>
<dbReference type="Gene3D" id="1.10.510.10">
    <property type="entry name" value="Transferase(Phosphotransferase) domain 1"/>
    <property type="match status" value="2"/>
</dbReference>
<feature type="non-terminal residue" evidence="13">
    <location>
        <position position="743"/>
    </location>
</feature>
<dbReference type="FunFam" id="3.30.200.20:FF:000180">
    <property type="entry name" value="serine/threonine-protein kinase STY46-like"/>
    <property type="match status" value="1"/>
</dbReference>
<keyword evidence="7" id="KW-0472">Membrane</keyword>
<keyword evidence="3" id="KW-0808">Transferase</keyword>
<accession>A0AA36CLT0</accession>
<dbReference type="EC" id="2.7.10.1" evidence="2"/>
<dbReference type="PROSITE" id="PS50011">
    <property type="entry name" value="PROTEIN_KINASE_DOM"/>
    <property type="match status" value="2"/>
</dbReference>
<evidence type="ECO:0000256" key="11">
    <source>
        <dbReference type="SAM" id="MobiDB-lite"/>
    </source>
</evidence>
<dbReference type="AlphaFoldDB" id="A0AA36CLT0"/>
<evidence type="ECO:0000313" key="13">
    <source>
        <dbReference type="EMBL" id="CAJ0570709.1"/>
    </source>
</evidence>
<keyword evidence="4 10" id="KW-0547">Nucleotide-binding</keyword>
<dbReference type="FunFam" id="1.10.510.10:FF:001512">
    <property type="entry name" value="Receptor tyrosine-protein kinase erbB-2"/>
    <property type="match status" value="1"/>
</dbReference>
<dbReference type="Proteomes" id="UP001177023">
    <property type="component" value="Unassembled WGS sequence"/>
</dbReference>
<dbReference type="InterPro" id="IPR011009">
    <property type="entry name" value="Kinase-like_dom_sf"/>
</dbReference>
<dbReference type="InterPro" id="IPR020635">
    <property type="entry name" value="Tyr_kinase_cat_dom"/>
</dbReference>
<keyword evidence="5" id="KW-0418">Kinase</keyword>
<dbReference type="PANTHER" id="PTHR24418">
    <property type="entry name" value="TYROSINE-PROTEIN KINASE"/>
    <property type="match status" value="1"/>
</dbReference>
<dbReference type="GO" id="GO:0012505">
    <property type="term" value="C:endomembrane system"/>
    <property type="evidence" value="ECO:0007669"/>
    <property type="project" value="UniProtKB-SubCell"/>
</dbReference>
<evidence type="ECO:0000313" key="14">
    <source>
        <dbReference type="Proteomes" id="UP001177023"/>
    </source>
</evidence>
<sequence length="743" mass="84993">MLSFLKSSSRVEKGRKSSSDSKLGDSNRSRSSDGQEDKYIELQAVHDAPEPDPKYCYLEFKKGDRLKDEDLKHHALHLVHPYGTDGYAVELRFDRKSPIVTYPICRNKSGYYLQAKPKWYRPTVIELVELYQKNPILKTRLRNVYKEKPITYGQWEVPRRELLLGAVVSNGARSIMRKANWYMLPVAVKSRKLTKSGQRSNLSKKWARLIELQHPNIIRLLGVCLDVTPELMVLEWMSGGTLDQFLKKRATPLGIEGAIDTLAQIAAGMEYLSKAGKVHGDLAARNVLVDLSGEDMFVKITGMARVRDIPKDSYCPASGRIAFAWSAPEVLNSMQFTNRSDSWSFAVLIFELFSMAEAPYEKELGKDKSQAPALLLWIYQGNRLRRLEQYTDFLYQEIVEPCFEYNWRKRPTFKKILELLRDPPPTPPQRLSPGTPLIRPRSLFGEDRWEIKNDELVIGDLIGSGNYGDVLTGEWRGIIVAVKIVRPDATRKVNDEFKKEVQQLKEMTHPNIVRLYGVVTTEIPNKIVTEFMSGGSLLHYLQKTEANILQSQALHILTQVATGMEYLTDRGKIHRDLAARNVLIDSDRLVVKVADFGLTRDMPIGDYYQLVAGGAFPIAWSAPEVLVEKKFAATSDSWSFGVLIFELYTHGLMPYFDQFRGKEVTTTTLSIWLNQGNRLRKPALCPDIIYQKISLPCFEYEWRKRPHFTQILEVLQDLRFDPAYPSDDECIYSMVAEFKQLVG</sequence>
<keyword evidence="6 10" id="KW-0067">ATP-binding</keyword>
<dbReference type="CDD" id="cd00192">
    <property type="entry name" value="PTKc"/>
    <property type="match status" value="1"/>
</dbReference>
<dbReference type="GO" id="GO:0048680">
    <property type="term" value="P:positive regulation of axon regeneration"/>
    <property type="evidence" value="ECO:0007669"/>
    <property type="project" value="UniProtKB-ARBA"/>
</dbReference>
<protein>
    <recommendedName>
        <fullName evidence="2">receptor protein-tyrosine kinase</fullName>
        <ecNumber evidence="2">2.7.10.1</ecNumber>
    </recommendedName>
</protein>
<feature type="binding site" evidence="10">
    <location>
        <position position="483"/>
    </location>
    <ligand>
        <name>ATP</name>
        <dbReference type="ChEBI" id="CHEBI:30616"/>
    </ligand>
</feature>
<evidence type="ECO:0000256" key="4">
    <source>
        <dbReference type="ARBA" id="ARBA00022741"/>
    </source>
</evidence>
<dbReference type="InterPro" id="IPR050198">
    <property type="entry name" value="Non-receptor_tyrosine_kinases"/>
</dbReference>
<evidence type="ECO:0000259" key="12">
    <source>
        <dbReference type="PROSITE" id="PS50011"/>
    </source>
</evidence>
<keyword evidence="8" id="KW-0829">Tyrosine-protein kinase</keyword>
<evidence type="ECO:0000256" key="7">
    <source>
        <dbReference type="ARBA" id="ARBA00023136"/>
    </source>
</evidence>
<comment type="catalytic activity">
    <reaction evidence="9">
        <text>L-tyrosyl-[protein] + ATP = O-phospho-L-tyrosyl-[protein] + ADP + H(+)</text>
        <dbReference type="Rhea" id="RHEA:10596"/>
        <dbReference type="Rhea" id="RHEA-COMP:10136"/>
        <dbReference type="Rhea" id="RHEA-COMP:20101"/>
        <dbReference type="ChEBI" id="CHEBI:15378"/>
        <dbReference type="ChEBI" id="CHEBI:30616"/>
        <dbReference type="ChEBI" id="CHEBI:46858"/>
        <dbReference type="ChEBI" id="CHEBI:61978"/>
        <dbReference type="ChEBI" id="CHEBI:456216"/>
        <dbReference type="EC" id="2.7.10.1"/>
    </reaction>
</comment>
<dbReference type="InterPro" id="IPR017441">
    <property type="entry name" value="Protein_kinase_ATP_BS"/>
</dbReference>
<dbReference type="PRINTS" id="PR00109">
    <property type="entry name" value="TYRKINASE"/>
</dbReference>
<dbReference type="InterPro" id="IPR000719">
    <property type="entry name" value="Prot_kinase_dom"/>
</dbReference>
<reference evidence="13" key="1">
    <citation type="submission" date="2023-06" db="EMBL/GenBank/DDBJ databases">
        <authorList>
            <person name="Delattre M."/>
        </authorList>
    </citation>
    <scope>NUCLEOTIDE SEQUENCE</scope>
    <source>
        <strain evidence="13">AF72</strain>
    </source>
</reference>
<dbReference type="Pfam" id="PF07714">
    <property type="entry name" value="PK_Tyr_Ser-Thr"/>
    <property type="match status" value="2"/>
</dbReference>
<comment type="subcellular location">
    <subcellularLocation>
        <location evidence="1">Endomembrane system</location>
    </subcellularLocation>
</comment>
<keyword evidence="14" id="KW-1185">Reference proteome</keyword>
<evidence type="ECO:0000256" key="10">
    <source>
        <dbReference type="PROSITE-ProRule" id="PRU10141"/>
    </source>
</evidence>
<dbReference type="PROSITE" id="PS00107">
    <property type="entry name" value="PROTEIN_KINASE_ATP"/>
    <property type="match status" value="1"/>
</dbReference>
<evidence type="ECO:0000256" key="9">
    <source>
        <dbReference type="ARBA" id="ARBA00051243"/>
    </source>
</evidence>
<organism evidence="13 14">
    <name type="scientific">Mesorhabditis spiculigera</name>
    <dbReference type="NCBI Taxonomy" id="96644"/>
    <lineage>
        <taxon>Eukaryota</taxon>
        <taxon>Metazoa</taxon>
        <taxon>Ecdysozoa</taxon>
        <taxon>Nematoda</taxon>
        <taxon>Chromadorea</taxon>
        <taxon>Rhabditida</taxon>
        <taxon>Rhabditina</taxon>
        <taxon>Rhabditomorpha</taxon>
        <taxon>Rhabditoidea</taxon>
        <taxon>Rhabditidae</taxon>
        <taxon>Mesorhabditinae</taxon>
        <taxon>Mesorhabditis</taxon>
    </lineage>
</organism>
<name>A0AA36CLT0_9BILA</name>
<proteinExistence type="predicted"/>
<dbReference type="SUPFAM" id="SSF56112">
    <property type="entry name" value="Protein kinase-like (PK-like)"/>
    <property type="match status" value="2"/>
</dbReference>
<feature type="compositionally biased region" description="Basic and acidic residues" evidence="11">
    <location>
        <begin position="9"/>
        <end position="40"/>
    </location>
</feature>
<gene>
    <name evidence="13" type="ORF">MSPICULIGERA_LOCUS9146</name>
</gene>
<comment type="caution">
    <text evidence="13">The sequence shown here is derived from an EMBL/GenBank/DDBJ whole genome shotgun (WGS) entry which is preliminary data.</text>
</comment>
<dbReference type="SMART" id="SM00219">
    <property type="entry name" value="TyrKc"/>
    <property type="match status" value="2"/>
</dbReference>